<dbReference type="RefSeq" id="WP_379488001.1">
    <property type="nucleotide sequence ID" value="NZ_JBHLWK010000015.1"/>
</dbReference>
<dbReference type="SUPFAM" id="SSF51445">
    <property type="entry name" value="(Trans)glycosidases"/>
    <property type="match status" value="1"/>
</dbReference>
<evidence type="ECO:0000313" key="2">
    <source>
        <dbReference type="EMBL" id="MFC0205271.1"/>
    </source>
</evidence>
<dbReference type="PANTHER" id="PTHR12631">
    <property type="entry name" value="ALPHA-L-IDURONIDASE"/>
    <property type="match status" value="1"/>
</dbReference>
<dbReference type="InterPro" id="IPR051923">
    <property type="entry name" value="Glycosyl_Hydrolase_39"/>
</dbReference>
<protein>
    <recommendedName>
        <fullName evidence="4">Asl1-like glycosyl hydrolase catalytic domain-containing protein</fullName>
    </recommendedName>
</protein>
<organism evidence="2 3">
    <name type="scientific">Novosphingobium soli</name>
    <dbReference type="NCBI Taxonomy" id="574956"/>
    <lineage>
        <taxon>Bacteria</taxon>
        <taxon>Pseudomonadati</taxon>
        <taxon>Pseudomonadota</taxon>
        <taxon>Alphaproteobacteria</taxon>
        <taxon>Sphingomonadales</taxon>
        <taxon>Sphingomonadaceae</taxon>
        <taxon>Novosphingobium</taxon>
    </lineage>
</organism>
<dbReference type="InterPro" id="IPR017853">
    <property type="entry name" value="GH"/>
</dbReference>
<keyword evidence="3" id="KW-1185">Reference proteome</keyword>
<accession>A0ABV6CY05</accession>
<proteinExistence type="predicted"/>
<comment type="caution">
    <text evidence="2">The sequence shown here is derived from an EMBL/GenBank/DDBJ whole genome shotgun (WGS) entry which is preliminary data.</text>
</comment>
<gene>
    <name evidence="2" type="ORF">ACFFJC_13440</name>
</gene>
<keyword evidence="1" id="KW-0732">Signal</keyword>
<dbReference type="Gene3D" id="3.20.20.80">
    <property type="entry name" value="Glycosidases"/>
    <property type="match status" value="1"/>
</dbReference>
<dbReference type="PROSITE" id="PS51257">
    <property type="entry name" value="PROKAR_LIPOPROTEIN"/>
    <property type="match status" value="1"/>
</dbReference>
<dbReference type="EMBL" id="JBHLWK010000015">
    <property type="protein sequence ID" value="MFC0205271.1"/>
    <property type="molecule type" value="Genomic_DNA"/>
</dbReference>
<name>A0ABV6CY05_9SPHN</name>
<feature type="chain" id="PRO_5046594431" description="Asl1-like glycosyl hydrolase catalytic domain-containing protein" evidence="1">
    <location>
        <begin position="25"/>
        <end position="576"/>
    </location>
</feature>
<sequence>MIGARWCRASTRWLAAVLVPGAFIAGGCGGAAPARTTATTLVLGAQTHFSQGWPAAHLDLARAAGAPALRDAVPWSRVERVRGRYVLDGPALAPLDRFCRRGGGLLLTTVPLHPFYDGGLALRSAEAKAAFVRYVLALQAHFGPCLIAIEVGNEINAPRSRQIYRRGETGGDEQSDPLRDYVELVRATRDALRARGASTRVLGGSSNTIATGFLESLFARGLLDAADGLAVHPYRPQADNLDTELSHLQDVMKRHGRPLPIWASEFGGAYRARESAAPQLVKTATLLAAARVEAAYWYALVEQGWLHDSGLYTTKGMQKPALGAFRLLQRVLLPRGAPERVELADANVRLYRFGRDGWVAWGASGRLDFGAGARLFDAQGKPIARNTAILTDEPVIALAPRVPTLAPGPVVADSLLGYGGADWRYLARLPDGSQRELHWIDGRWTSRRGDPALAPLWVADGAGAPAGRAADGRSVIVRYQAPRAASVAVALCLETRAGGDGVAIALRQGARELASTIVTGPGRITLRAVPLAAGDHLDLIAGPDAGPGSNGFRYRIRIAAEPHVPSMRCPARAAQS</sequence>
<evidence type="ECO:0000256" key="1">
    <source>
        <dbReference type="SAM" id="SignalP"/>
    </source>
</evidence>
<feature type="signal peptide" evidence="1">
    <location>
        <begin position="1"/>
        <end position="24"/>
    </location>
</feature>
<dbReference type="Proteomes" id="UP001589798">
    <property type="component" value="Unassembled WGS sequence"/>
</dbReference>
<reference evidence="2 3" key="1">
    <citation type="submission" date="2024-09" db="EMBL/GenBank/DDBJ databases">
        <authorList>
            <person name="Sun Q."/>
            <person name="Mori K."/>
        </authorList>
    </citation>
    <scope>NUCLEOTIDE SEQUENCE [LARGE SCALE GENOMIC DNA]</scope>
    <source>
        <strain evidence="2 3">CCM 7706</strain>
    </source>
</reference>
<evidence type="ECO:0000313" key="3">
    <source>
        <dbReference type="Proteomes" id="UP001589798"/>
    </source>
</evidence>
<evidence type="ECO:0008006" key="4">
    <source>
        <dbReference type="Google" id="ProtNLM"/>
    </source>
</evidence>
<dbReference type="PANTHER" id="PTHR12631:SF10">
    <property type="entry name" value="BETA-XYLOSIDASE-LIKE PROTEIN-RELATED"/>
    <property type="match status" value="1"/>
</dbReference>